<proteinExistence type="predicted"/>
<gene>
    <name evidence="1" type="ORF">Acr_00g0021420</name>
</gene>
<sequence length="176" mass="20130">MKAYTMKSRIKGNVNKTMEEATSITRSKGDMQSVSLHKVGKTKAWKRKPVNKPGERKNVSYRSRLAAIVKLMNKISLRKEHIEELKKSPFWFLFDALLKKKLDLALCRKSDTNVVKIIGAYRNGNNFKLGQKNSKQDIKLIFGISCGDQVMNLSNGNKETTYFVRRRSLETESLTA</sequence>
<protein>
    <submittedName>
        <fullName evidence="1">Uncharacterized protein</fullName>
    </submittedName>
</protein>
<comment type="caution">
    <text evidence="1">The sequence shown here is derived from an EMBL/GenBank/DDBJ whole genome shotgun (WGS) entry which is preliminary data.</text>
</comment>
<reference evidence="2" key="1">
    <citation type="submission" date="2019-07" db="EMBL/GenBank/DDBJ databases">
        <title>De Novo Assembly of kiwifruit Actinidia rufa.</title>
        <authorList>
            <person name="Sugita-Konishi S."/>
            <person name="Sato K."/>
            <person name="Mori E."/>
            <person name="Abe Y."/>
            <person name="Kisaki G."/>
            <person name="Hamano K."/>
            <person name="Suezawa K."/>
            <person name="Otani M."/>
            <person name="Fukuda T."/>
            <person name="Manabe T."/>
            <person name="Gomi K."/>
            <person name="Tabuchi M."/>
            <person name="Akimitsu K."/>
            <person name="Kataoka I."/>
        </authorList>
    </citation>
    <scope>NUCLEOTIDE SEQUENCE [LARGE SCALE GENOMIC DNA]</scope>
    <source>
        <strain evidence="2">cv. Fuchu</strain>
    </source>
</reference>
<dbReference type="EMBL" id="BJWL01000159">
    <property type="protein sequence ID" value="GFS32214.1"/>
    <property type="molecule type" value="Genomic_DNA"/>
</dbReference>
<dbReference type="AlphaFoldDB" id="A0A7J0DDL8"/>
<dbReference type="Proteomes" id="UP000585474">
    <property type="component" value="Unassembled WGS sequence"/>
</dbReference>
<accession>A0A7J0DDL8</accession>
<name>A0A7J0DDL8_9ERIC</name>
<dbReference type="OrthoDB" id="1703141at2759"/>
<evidence type="ECO:0000313" key="2">
    <source>
        <dbReference type="Proteomes" id="UP000585474"/>
    </source>
</evidence>
<keyword evidence="2" id="KW-1185">Reference proteome</keyword>
<organism evidence="1 2">
    <name type="scientific">Actinidia rufa</name>
    <dbReference type="NCBI Taxonomy" id="165716"/>
    <lineage>
        <taxon>Eukaryota</taxon>
        <taxon>Viridiplantae</taxon>
        <taxon>Streptophyta</taxon>
        <taxon>Embryophyta</taxon>
        <taxon>Tracheophyta</taxon>
        <taxon>Spermatophyta</taxon>
        <taxon>Magnoliopsida</taxon>
        <taxon>eudicotyledons</taxon>
        <taxon>Gunneridae</taxon>
        <taxon>Pentapetalae</taxon>
        <taxon>asterids</taxon>
        <taxon>Ericales</taxon>
        <taxon>Actinidiaceae</taxon>
        <taxon>Actinidia</taxon>
    </lineage>
</organism>
<evidence type="ECO:0000313" key="1">
    <source>
        <dbReference type="EMBL" id="GFS32214.1"/>
    </source>
</evidence>